<protein>
    <recommendedName>
        <fullName evidence="3">EF-hand domain-containing protein</fullName>
    </recommendedName>
</protein>
<feature type="domain" description="EF-hand" evidence="3">
    <location>
        <begin position="236"/>
        <end position="271"/>
    </location>
</feature>
<reference evidence="4" key="1">
    <citation type="submission" date="2021-01" db="EMBL/GenBank/DDBJ databases">
        <authorList>
            <person name="Corre E."/>
            <person name="Pelletier E."/>
            <person name="Niang G."/>
            <person name="Scheremetjew M."/>
            <person name="Finn R."/>
            <person name="Kale V."/>
            <person name="Holt S."/>
            <person name="Cochrane G."/>
            <person name="Meng A."/>
            <person name="Brown T."/>
            <person name="Cohen L."/>
        </authorList>
    </citation>
    <scope>NUCLEOTIDE SEQUENCE</scope>
    <source>
        <strain evidence="4">CCMP281</strain>
    </source>
</reference>
<dbReference type="PROSITE" id="PS00018">
    <property type="entry name" value="EF_HAND_1"/>
    <property type="match status" value="2"/>
</dbReference>
<feature type="region of interest" description="Disordered" evidence="2">
    <location>
        <begin position="1"/>
        <end position="74"/>
    </location>
</feature>
<dbReference type="PROSITE" id="PS50222">
    <property type="entry name" value="EF_HAND_2"/>
    <property type="match status" value="2"/>
</dbReference>
<evidence type="ECO:0000256" key="1">
    <source>
        <dbReference type="ARBA" id="ARBA00022837"/>
    </source>
</evidence>
<feature type="domain" description="EF-hand" evidence="3">
    <location>
        <begin position="200"/>
        <end position="235"/>
    </location>
</feature>
<feature type="compositionally biased region" description="Polar residues" evidence="2">
    <location>
        <begin position="1"/>
        <end position="13"/>
    </location>
</feature>
<evidence type="ECO:0000259" key="3">
    <source>
        <dbReference type="PROSITE" id="PS50222"/>
    </source>
</evidence>
<evidence type="ECO:0000313" key="4">
    <source>
        <dbReference type="EMBL" id="CAE0109070.1"/>
    </source>
</evidence>
<name>A0A7S3EUQ6_9EUKA</name>
<proteinExistence type="predicted"/>
<dbReference type="SUPFAM" id="SSF47473">
    <property type="entry name" value="EF-hand"/>
    <property type="match status" value="1"/>
</dbReference>
<dbReference type="Pfam" id="PF13499">
    <property type="entry name" value="EF-hand_7"/>
    <property type="match status" value="1"/>
</dbReference>
<dbReference type="InterPro" id="IPR011992">
    <property type="entry name" value="EF-hand-dom_pair"/>
</dbReference>
<dbReference type="InterPro" id="IPR018247">
    <property type="entry name" value="EF_Hand_1_Ca_BS"/>
</dbReference>
<dbReference type="GO" id="GO:0005509">
    <property type="term" value="F:calcium ion binding"/>
    <property type="evidence" value="ECO:0007669"/>
    <property type="project" value="InterPro"/>
</dbReference>
<dbReference type="AlphaFoldDB" id="A0A7S3EUQ6"/>
<sequence length="293" mass="32154">MTGATRGTFTRPTSAPAIDSPRFFSRARPTSAPFESARTKAKRPVKHWTLGCQSPTPRPRQLEPLKTPRPQIPSKASTLLSDVKHPASRFAAMRDAAGNNKENTHVLEWGQLIDSVRPNCGVAPSGVVYSKLLPALSTAASAGSLAHAVDAAISMSYQQPTRQIFREPISQQLESMEQEIQRAHYFRIDHVQGLKRLLRQHKAKLQARFVAWDENGDGHISKAELAHAVRALGLNVADKDIDDFFAEYDPDASGTLDLKEFYTAAYTSKSASRQVESRTGGRNLKVVGLSALV</sequence>
<keyword evidence="1" id="KW-0106">Calcium</keyword>
<evidence type="ECO:0000256" key="2">
    <source>
        <dbReference type="SAM" id="MobiDB-lite"/>
    </source>
</evidence>
<accession>A0A7S3EUQ6</accession>
<gene>
    <name evidence="4" type="ORF">HERI1096_LOCUS9730</name>
</gene>
<dbReference type="CDD" id="cd00051">
    <property type="entry name" value="EFh"/>
    <property type="match status" value="1"/>
</dbReference>
<dbReference type="SMART" id="SM00054">
    <property type="entry name" value="EFh"/>
    <property type="match status" value="2"/>
</dbReference>
<dbReference type="InterPro" id="IPR002048">
    <property type="entry name" value="EF_hand_dom"/>
</dbReference>
<dbReference type="Gene3D" id="1.10.238.10">
    <property type="entry name" value="EF-hand"/>
    <property type="match status" value="1"/>
</dbReference>
<organism evidence="4">
    <name type="scientific">Haptolina ericina</name>
    <dbReference type="NCBI Taxonomy" id="156174"/>
    <lineage>
        <taxon>Eukaryota</taxon>
        <taxon>Haptista</taxon>
        <taxon>Haptophyta</taxon>
        <taxon>Prymnesiophyceae</taxon>
        <taxon>Prymnesiales</taxon>
        <taxon>Prymnesiaceae</taxon>
        <taxon>Haptolina</taxon>
    </lineage>
</organism>
<dbReference type="EMBL" id="HBHX01017418">
    <property type="protein sequence ID" value="CAE0109070.1"/>
    <property type="molecule type" value="Transcribed_RNA"/>
</dbReference>